<dbReference type="AlphaFoldDB" id="A7RCU7"/>
<feature type="compositionally biased region" description="Polar residues" evidence="1">
    <location>
        <begin position="22"/>
        <end position="31"/>
    </location>
</feature>
<name>A7RCU7_PLAFA</name>
<protein>
    <submittedName>
        <fullName evidence="2">Erythrocyte membrane protein</fullName>
    </submittedName>
</protein>
<feature type="non-terminal residue" evidence="2">
    <location>
        <position position="1"/>
    </location>
</feature>
<evidence type="ECO:0000256" key="1">
    <source>
        <dbReference type="SAM" id="MobiDB-lite"/>
    </source>
</evidence>
<organism evidence="2">
    <name type="scientific">Plasmodium falciparum</name>
    <name type="common">malaria parasite P. falciparum</name>
    <dbReference type="NCBI Taxonomy" id="5833"/>
    <lineage>
        <taxon>Eukaryota</taxon>
        <taxon>Sar</taxon>
        <taxon>Alveolata</taxon>
        <taxon>Apicomplexa</taxon>
        <taxon>Aconoidasida</taxon>
        <taxon>Haemosporida</taxon>
        <taxon>Plasmodiidae</taxon>
        <taxon>Plasmodium</taxon>
        <taxon>Plasmodium (Laverania)</taxon>
    </lineage>
</organism>
<feature type="non-terminal residue" evidence="2">
    <location>
        <position position="131"/>
    </location>
</feature>
<feature type="region of interest" description="Disordered" evidence="1">
    <location>
        <begin position="1"/>
        <end position="31"/>
    </location>
</feature>
<proteinExistence type="evidence at transcript level"/>
<feature type="region of interest" description="Disordered" evidence="1">
    <location>
        <begin position="43"/>
        <end position="74"/>
    </location>
</feature>
<sequence>TKFRRYRAKGAQAPFPLRPIPRTTSVHSSNQARYGAHAPLLELLRPIPRTKQTTERRTRPIPSSAHSSNHGTEHMHRLLPIPRTTVWCAGPIPRTFFCPFLEPTKGYCRCGDDKKPNDQVPTYLDYVPQYL</sequence>
<dbReference type="EMBL" id="DQ519145">
    <property type="protein sequence ID" value="ABU42161.1"/>
    <property type="molecule type" value="mRNA"/>
</dbReference>
<reference evidence="2" key="1">
    <citation type="journal article" date="2007" name="Mol. Microbiol.">
        <title>Differential var gene expression in the organs of patients dying of falciparum malaria.</title>
        <authorList>
            <person name="Montgomery J."/>
            <person name="Mphande F.A."/>
            <person name="Berriman M."/>
            <person name="Pain A."/>
            <person name="Rogerson S.J."/>
            <person name="Taylor T.E."/>
            <person name="Molyneux M.E."/>
            <person name="Craig A."/>
        </authorList>
    </citation>
    <scope>NUCLEOTIDE SEQUENCE</scope>
</reference>
<accession>A7RCU7</accession>
<evidence type="ECO:0000313" key="2">
    <source>
        <dbReference type="EMBL" id="ABU42161.1"/>
    </source>
</evidence>
<gene>
    <name evidence="2" type="primary">var</name>
</gene>